<feature type="domain" description="DUF4283" evidence="2">
    <location>
        <begin position="33"/>
        <end position="111"/>
    </location>
</feature>
<dbReference type="InterPro" id="IPR040256">
    <property type="entry name" value="At4g02000-like"/>
</dbReference>
<evidence type="ECO:0000313" key="4">
    <source>
        <dbReference type="EMBL" id="CAA0405365.1"/>
    </source>
</evidence>
<reference evidence="4 5" key="1">
    <citation type="submission" date="2019-12" db="EMBL/GenBank/DDBJ databases">
        <authorList>
            <person name="Jiao W.-B."/>
            <person name="Schneeberger K."/>
        </authorList>
    </citation>
    <scope>NUCLEOTIDE SEQUENCE [LARGE SCALE GENOMIC DNA]</scope>
    <source>
        <strain evidence="5">cv. C24</strain>
    </source>
</reference>
<evidence type="ECO:0000259" key="3">
    <source>
        <dbReference type="Pfam" id="PF14392"/>
    </source>
</evidence>
<dbReference type="Pfam" id="PF14111">
    <property type="entry name" value="DUF4283"/>
    <property type="match status" value="1"/>
</dbReference>
<dbReference type="OrthoDB" id="1029220at2759"/>
<dbReference type="ExpressionAtlas" id="A0A5S9Y7Y5">
    <property type="expression patterns" value="differential"/>
</dbReference>
<dbReference type="AlphaFoldDB" id="A0A5S9Y7Y5"/>
<dbReference type="InterPro" id="IPR025836">
    <property type="entry name" value="Zn_knuckle_CX2CX4HX4C"/>
</dbReference>
<dbReference type="PANTHER" id="PTHR31286:SF162">
    <property type="entry name" value="DUF4283 DOMAIN-CONTAINING PROTEIN-RELATED"/>
    <property type="match status" value="1"/>
</dbReference>
<organism evidence="4 5">
    <name type="scientific">Arabidopsis thaliana</name>
    <name type="common">Mouse-ear cress</name>
    <dbReference type="NCBI Taxonomy" id="3702"/>
    <lineage>
        <taxon>Eukaryota</taxon>
        <taxon>Viridiplantae</taxon>
        <taxon>Streptophyta</taxon>
        <taxon>Embryophyta</taxon>
        <taxon>Tracheophyta</taxon>
        <taxon>Spermatophyta</taxon>
        <taxon>Magnoliopsida</taxon>
        <taxon>eudicotyledons</taxon>
        <taxon>Gunneridae</taxon>
        <taxon>Pentapetalae</taxon>
        <taxon>rosids</taxon>
        <taxon>malvids</taxon>
        <taxon>Brassicales</taxon>
        <taxon>Brassicaceae</taxon>
        <taxon>Camelineae</taxon>
        <taxon>Arabidopsis</taxon>
    </lineage>
</organism>
<feature type="compositionally biased region" description="Polar residues" evidence="1">
    <location>
        <begin position="303"/>
        <end position="312"/>
    </location>
</feature>
<dbReference type="InterPro" id="IPR025558">
    <property type="entry name" value="DUF4283"/>
</dbReference>
<feature type="domain" description="Zinc knuckle CX2CX4HX4C" evidence="3">
    <location>
        <begin position="164"/>
        <end position="211"/>
    </location>
</feature>
<dbReference type="PANTHER" id="PTHR31286">
    <property type="entry name" value="GLYCINE-RICH CELL WALL STRUCTURAL PROTEIN 1.8-LIKE"/>
    <property type="match status" value="1"/>
</dbReference>
<gene>
    <name evidence="4" type="ORF">C24_LOCUS23470</name>
</gene>
<evidence type="ECO:0000259" key="2">
    <source>
        <dbReference type="Pfam" id="PF14111"/>
    </source>
</evidence>
<protein>
    <recommendedName>
        <fullName evidence="6">Ta11-like non-LTR retrotransposon</fullName>
    </recommendedName>
</protein>
<proteinExistence type="predicted"/>
<evidence type="ECO:0000256" key="1">
    <source>
        <dbReference type="SAM" id="MobiDB-lite"/>
    </source>
</evidence>
<feature type="region of interest" description="Disordered" evidence="1">
    <location>
        <begin position="303"/>
        <end position="352"/>
    </location>
</feature>
<accession>A0A5S9Y7Y5</accession>
<evidence type="ECO:0000313" key="5">
    <source>
        <dbReference type="Proteomes" id="UP000434276"/>
    </source>
</evidence>
<dbReference type="Pfam" id="PF14392">
    <property type="entry name" value="zf-CCHC_4"/>
    <property type="match status" value="1"/>
</dbReference>
<dbReference type="Proteomes" id="UP000434276">
    <property type="component" value="Unassembled WGS sequence"/>
</dbReference>
<feature type="compositionally biased region" description="Basic and acidic residues" evidence="1">
    <location>
        <begin position="313"/>
        <end position="340"/>
    </location>
</feature>
<evidence type="ECO:0008006" key="6">
    <source>
        <dbReference type="Google" id="ProtNLM"/>
    </source>
</evidence>
<name>A0A5S9Y7Y5_ARATH</name>
<dbReference type="EMBL" id="CACSHJ010000096">
    <property type="protein sequence ID" value="CAA0405365.1"/>
    <property type="molecule type" value="Genomic_DNA"/>
</dbReference>
<sequence length="352" mass="41481">MADELWDEIQNLELGQEDPALFIPHEAYVMVEATNRLSLIGRPLNPRVQNLNVVIAALPRVWGLTTRVHGRILDASYVQFLFQNEVDLLFVHRREPWIFNNWFVASTRWETAPALNFVTTIDLWVQMRETVTEIAQDLGEIVHLDFHEATTTQIAYIRVRVRFGIIDRLRFFQRIIFDSGETTTTRFQYERLRRICSSCFWITHNRDYCPYRQRPHSIARERVMFRDTVMSSSMNSQSQMTENSFPAPVTPPPRVAAPPVNHEELRAVMPCFVSTRRLHRHHHSTDSNRMSAVNDRFNQEGRTSFEIGQSSTRQEDRHEDCELREREENARHFNHQERAQRMGGILKPPKKR</sequence>